<evidence type="ECO:0000313" key="1">
    <source>
        <dbReference type="EMBL" id="KAK4415630.1"/>
    </source>
</evidence>
<reference evidence="1" key="1">
    <citation type="submission" date="2020-06" db="EMBL/GenBank/DDBJ databases">
        <authorList>
            <person name="Li T."/>
            <person name="Hu X."/>
            <person name="Zhang T."/>
            <person name="Song X."/>
            <person name="Zhang H."/>
            <person name="Dai N."/>
            <person name="Sheng W."/>
            <person name="Hou X."/>
            <person name="Wei L."/>
        </authorList>
    </citation>
    <scope>NUCLEOTIDE SEQUENCE</scope>
    <source>
        <strain evidence="1">3651</strain>
        <tissue evidence="1">Leaf</tissue>
    </source>
</reference>
<proteinExistence type="predicted"/>
<name>A0AAE1XPF2_9LAMI</name>
<gene>
    <name evidence="1" type="ORF">Salat_2670400</name>
</gene>
<evidence type="ECO:0000313" key="2">
    <source>
        <dbReference type="Proteomes" id="UP001293254"/>
    </source>
</evidence>
<dbReference type="AlphaFoldDB" id="A0AAE1XPF2"/>
<sequence>MSYMEGALFYYCGKRAMVRIYWTNGNTGRRFPRDYKTQSPRPRITIPLLSFTLDLIFSPTPSNKIVASTIAYAATSPASTAAYAASVVSFFASACPPQEIFSLVDQISSSRTKATAATDAYAAFVVSSVASACPPLT</sequence>
<protein>
    <submittedName>
        <fullName evidence="1">Uncharacterized protein</fullName>
    </submittedName>
</protein>
<keyword evidence="2" id="KW-1185">Reference proteome</keyword>
<dbReference type="Proteomes" id="UP001293254">
    <property type="component" value="Unassembled WGS sequence"/>
</dbReference>
<reference evidence="1" key="2">
    <citation type="journal article" date="2024" name="Plant">
        <title>Genomic evolution and insights into agronomic trait innovations of Sesamum species.</title>
        <authorList>
            <person name="Miao H."/>
            <person name="Wang L."/>
            <person name="Qu L."/>
            <person name="Liu H."/>
            <person name="Sun Y."/>
            <person name="Le M."/>
            <person name="Wang Q."/>
            <person name="Wei S."/>
            <person name="Zheng Y."/>
            <person name="Lin W."/>
            <person name="Duan Y."/>
            <person name="Cao H."/>
            <person name="Xiong S."/>
            <person name="Wang X."/>
            <person name="Wei L."/>
            <person name="Li C."/>
            <person name="Ma Q."/>
            <person name="Ju M."/>
            <person name="Zhao R."/>
            <person name="Li G."/>
            <person name="Mu C."/>
            <person name="Tian Q."/>
            <person name="Mei H."/>
            <person name="Zhang T."/>
            <person name="Gao T."/>
            <person name="Zhang H."/>
        </authorList>
    </citation>
    <scope>NUCLEOTIDE SEQUENCE</scope>
    <source>
        <strain evidence="1">3651</strain>
    </source>
</reference>
<dbReference type="EMBL" id="JACGWO010000011">
    <property type="protein sequence ID" value="KAK4415630.1"/>
    <property type="molecule type" value="Genomic_DNA"/>
</dbReference>
<organism evidence="1 2">
    <name type="scientific">Sesamum alatum</name>
    <dbReference type="NCBI Taxonomy" id="300844"/>
    <lineage>
        <taxon>Eukaryota</taxon>
        <taxon>Viridiplantae</taxon>
        <taxon>Streptophyta</taxon>
        <taxon>Embryophyta</taxon>
        <taxon>Tracheophyta</taxon>
        <taxon>Spermatophyta</taxon>
        <taxon>Magnoliopsida</taxon>
        <taxon>eudicotyledons</taxon>
        <taxon>Gunneridae</taxon>
        <taxon>Pentapetalae</taxon>
        <taxon>asterids</taxon>
        <taxon>lamiids</taxon>
        <taxon>Lamiales</taxon>
        <taxon>Pedaliaceae</taxon>
        <taxon>Sesamum</taxon>
    </lineage>
</organism>
<accession>A0AAE1XPF2</accession>
<comment type="caution">
    <text evidence="1">The sequence shown here is derived from an EMBL/GenBank/DDBJ whole genome shotgun (WGS) entry which is preliminary data.</text>
</comment>